<dbReference type="Pfam" id="PF08241">
    <property type="entry name" value="Methyltransf_11"/>
    <property type="match status" value="1"/>
</dbReference>
<proteinExistence type="predicted"/>
<dbReference type="CDD" id="cd02440">
    <property type="entry name" value="AdoMet_MTases"/>
    <property type="match status" value="1"/>
</dbReference>
<dbReference type="SUPFAM" id="SSF53335">
    <property type="entry name" value="S-adenosyl-L-methionine-dependent methyltransferases"/>
    <property type="match status" value="1"/>
</dbReference>
<comment type="caution">
    <text evidence="2">The sequence shown here is derived from an EMBL/GenBank/DDBJ whole genome shotgun (WGS) entry which is preliminary data.</text>
</comment>
<dbReference type="PANTHER" id="PTHR43591:SF110">
    <property type="entry name" value="RHODANESE DOMAIN-CONTAINING PROTEIN"/>
    <property type="match status" value="1"/>
</dbReference>
<dbReference type="InterPro" id="IPR013216">
    <property type="entry name" value="Methyltransf_11"/>
</dbReference>
<organism evidence="2 3">
    <name type="scientific">Candidatus Magasanikbacteria bacterium GW2011_GWE2_42_7</name>
    <dbReference type="NCBI Taxonomy" id="1619052"/>
    <lineage>
        <taxon>Bacteria</taxon>
        <taxon>Candidatus Magasanikiibacteriota</taxon>
    </lineage>
</organism>
<evidence type="ECO:0000259" key="1">
    <source>
        <dbReference type="Pfam" id="PF08241"/>
    </source>
</evidence>
<dbReference type="GO" id="GO:0008757">
    <property type="term" value="F:S-adenosylmethionine-dependent methyltransferase activity"/>
    <property type="evidence" value="ECO:0007669"/>
    <property type="project" value="InterPro"/>
</dbReference>
<feature type="domain" description="Methyltransferase type 11" evidence="1">
    <location>
        <begin position="44"/>
        <end position="137"/>
    </location>
</feature>
<accession>A0A0G1DLE4</accession>
<dbReference type="Gene3D" id="3.40.50.150">
    <property type="entry name" value="Vaccinia Virus protein VP39"/>
    <property type="match status" value="1"/>
</dbReference>
<dbReference type="InterPro" id="IPR029063">
    <property type="entry name" value="SAM-dependent_MTases_sf"/>
</dbReference>
<reference evidence="2 3" key="1">
    <citation type="journal article" date="2015" name="Nature">
        <title>rRNA introns, odd ribosomes, and small enigmatic genomes across a large radiation of phyla.</title>
        <authorList>
            <person name="Brown C.T."/>
            <person name="Hug L.A."/>
            <person name="Thomas B.C."/>
            <person name="Sharon I."/>
            <person name="Castelle C.J."/>
            <person name="Singh A."/>
            <person name="Wilkins M.J."/>
            <person name="Williams K.H."/>
            <person name="Banfield J.F."/>
        </authorList>
    </citation>
    <scope>NUCLEOTIDE SEQUENCE [LARGE SCALE GENOMIC DNA]</scope>
</reference>
<dbReference type="AlphaFoldDB" id="A0A0G1DLE4"/>
<protein>
    <submittedName>
        <fullName evidence="2">Methyltransferase type 11</fullName>
    </submittedName>
</protein>
<gene>
    <name evidence="2" type="ORF">UV42_C0023G0006</name>
</gene>
<keyword evidence="2" id="KW-0489">Methyltransferase</keyword>
<sequence>MQSYIEQNTSAYDEIASLFSSTREYIWKDIKPLKRFATKENRILDIGCGNGRLYQLFDDLSTRFTGIDISENLINIAKEKYSEATFIVGDMRKLPFEDGSFDIAYSIAAVHHLPPEGQQEVLQEVSRVLVPGGLFVMTNWNFLGRWTKKRIEKGRYLIGDTPDHIIANFISGDKKTDAPRHYWNITPEQMEKMAEAAGFVVKEQYYSKNGEEEGVKEADNLISILEKKKEA</sequence>
<evidence type="ECO:0000313" key="3">
    <source>
        <dbReference type="Proteomes" id="UP000033867"/>
    </source>
</evidence>
<dbReference type="GO" id="GO:0032259">
    <property type="term" value="P:methylation"/>
    <property type="evidence" value="ECO:0007669"/>
    <property type="project" value="UniProtKB-KW"/>
</dbReference>
<keyword evidence="2" id="KW-0808">Transferase</keyword>
<name>A0A0G1DLE4_9BACT</name>
<dbReference type="PANTHER" id="PTHR43591">
    <property type="entry name" value="METHYLTRANSFERASE"/>
    <property type="match status" value="1"/>
</dbReference>
<dbReference type="EMBL" id="LCEK01000023">
    <property type="protein sequence ID" value="KKS71636.1"/>
    <property type="molecule type" value="Genomic_DNA"/>
</dbReference>
<dbReference type="Proteomes" id="UP000033867">
    <property type="component" value="Unassembled WGS sequence"/>
</dbReference>
<evidence type="ECO:0000313" key="2">
    <source>
        <dbReference type="EMBL" id="KKS71636.1"/>
    </source>
</evidence>